<evidence type="ECO:0000256" key="1">
    <source>
        <dbReference type="ARBA" id="ARBA00009013"/>
    </source>
</evidence>
<dbReference type="RefSeq" id="WP_014796319.1">
    <property type="nucleotide sequence ID" value="NC_018018.1"/>
</dbReference>
<dbReference type="Pfam" id="PF01740">
    <property type="entry name" value="STAS"/>
    <property type="match status" value="1"/>
</dbReference>
<dbReference type="eggNOG" id="COG1366">
    <property type="taxonomic scope" value="Bacteria"/>
</dbReference>
<dbReference type="Gene3D" id="3.30.750.24">
    <property type="entry name" value="STAS domain"/>
    <property type="match status" value="1"/>
</dbReference>
<accession>I4AFX2</accession>
<dbReference type="PANTHER" id="PTHR33495:SF2">
    <property type="entry name" value="ANTI-SIGMA FACTOR ANTAGONIST TM_1081-RELATED"/>
    <property type="match status" value="1"/>
</dbReference>
<dbReference type="AlphaFoldDB" id="I4AFX2"/>
<dbReference type="HOGENOM" id="CLU_115403_9_2_10"/>
<dbReference type="KEGG" id="fli:Fleli_0377"/>
<sequence length="111" mass="12391">MEVKFTEEEKNYIISIDGDLDASSSIKLDKVLAKAIGENRNPILVDCNCLDYISSPGIGVFTSHLQECESRNINLILYGMNDKVLKVFRILGLDEIIPITTTKDEAKSRAK</sequence>
<feature type="domain" description="STAS" evidence="3">
    <location>
        <begin position="1"/>
        <end position="110"/>
    </location>
</feature>
<dbReference type="EMBL" id="CP003345">
    <property type="protein sequence ID" value="AFM02857.1"/>
    <property type="molecule type" value="Genomic_DNA"/>
</dbReference>
<dbReference type="NCBIfam" id="TIGR00377">
    <property type="entry name" value="ant_ant_sig"/>
    <property type="match status" value="1"/>
</dbReference>
<name>I4AFX2_BERLS</name>
<dbReference type="CDD" id="cd07043">
    <property type="entry name" value="STAS_anti-anti-sigma_factors"/>
    <property type="match status" value="1"/>
</dbReference>
<comment type="similarity">
    <text evidence="1 2">Belongs to the anti-sigma-factor antagonist family.</text>
</comment>
<dbReference type="PANTHER" id="PTHR33495">
    <property type="entry name" value="ANTI-SIGMA FACTOR ANTAGONIST TM_1081-RELATED-RELATED"/>
    <property type="match status" value="1"/>
</dbReference>
<keyword evidence="5" id="KW-1185">Reference proteome</keyword>
<dbReference type="InterPro" id="IPR002645">
    <property type="entry name" value="STAS_dom"/>
</dbReference>
<dbReference type="STRING" id="880071.Fleli_0377"/>
<evidence type="ECO:0000256" key="2">
    <source>
        <dbReference type="RuleBase" id="RU003749"/>
    </source>
</evidence>
<evidence type="ECO:0000259" key="3">
    <source>
        <dbReference type="PROSITE" id="PS50801"/>
    </source>
</evidence>
<gene>
    <name evidence="4" type="ordered locus">Fleli_0377</name>
</gene>
<dbReference type="InterPro" id="IPR003658">
    <property type="entry name" value="Anti-sigma_ant"/>
</dbReference>
<dbReference type="InterPro" id="IPR036513">
    <property type="entry name" value="STAS_dom_sf"/>
</dbReference>
<evidence type="ECO:0000313" key="5">
    <source>
        <dbReference type="Proteomes" id="UP000006054"/>
    </source>
</evidence>
<dbReference type="OrthoDB" id="9795051at2"/>
<dbReference type="Proteomes" id="UP000006054">
    <property type="component" value="Chromosome"/>
</dbReference>
<organism evidence="4 5">
    <name type="scientific">Bernardetia litoralis (strain ATCC 23117 / DSM 6794 / NBRC 15988 / NCIMB 1366 / Fx l1 / Sio-4)</name>
    <name type="common">Flexibacter litoralis</name>
    <dbReference type="NCBI Taxonomy" id="880071"/>
    <lineage>
        <taxon>Bacteria</taxon>
        <taxon>Pseudomonadati</taxon>
        <taxon>Bacteroidota</taxon>
        <taxon>Cytophagia</taxon>
        <taxon>Cytophagales</taxon>
        <taxon>Bernardetiaceae</taxon>
        <taxon>Bernardetia</taxon>
    </lineage>
</organism>
<evidence type="ECO:0000313" key="4">
    <source>
        <dbReference type="EMBL" id="AFM02857.1"/>
    </source>
</evidence>
<dbReference type="GO" id="GO:0043856">
    <property type="term" value="F:anti-sigma factor antagonist activity"/>
    <property type="evidence" value="ECO:0007669"/>
    <property type="project" value="InterPro"/>
</dbReference>
<dbReference type="PROSITE" id="PS50801">
    <property type="entry name" value="STAS"/>
    <property type="match status" value="1"/>
</dbReference>
<proteinExistence type="inferred from homology"/>
<reference evidence="5" key="1">
    <citation type="submission" date="2012-06" db="EMBL/GenBank/DDBJ databases">
        <title>The complete genome of Flexibacter litoralis DSM 6794.</title>
        <authorList>
            <person name="Lucas S."/>
            <person name="Copeland A."/>
            <person name="Lapidus A."/>
            <person name="Glavina del Rio T."/>
            <person name="Dalin E."/>
            <person name="Tice H."/>
            <person name="Bruce D."/>
            <person name="Goodwin L."/>
            <person name="Pitluck S."/>
            <person name="Peters L."/>
            <person name="Ovchinnikova G."/>
            <person name="Lu M."/>
            <person name="Kyrpides N."/>
            <person name="Mavromatis K."/>
            <person name="Ivanova N."/>
            <person name="Brettin T."/>
            <person name="Detter J.C."/>
            <person name="Han C."/>
            <person name="Larimer F."/>
            <person name="Land M."/>
            <person name="Hauser L."/>
            <person name="Markowitz V."/>
            <person name="Cheng J.-F."/>
            <person name="Hugenholtz P."/>
            <person name="Woyke T."/>
            <person name="Wu D."/>
            <person name="Spring S."/>
            <person name="Lang E."/>
            <person name="Kopitz M."/>
            <person name="Brambilla E."/>
            <person name="Klenk H.-P."/>
            <person name="Eisen J.A."/>
        </authorList>
    </citation>
    <scope>NUCLEOTIDE SEQUENCE [LARGE SCALE GENOMIC DNA]</scope>
    <source>
        <strain evidence="5">ATCC 23117 / DSM 6794 / NBRC 15988 / NCIMB 1366 / Sio-4</strain>
    </source>
</reference>
<protein>
    <recommendedName>
        <fullName evidence="2">Anti-sigma factor antagonist</fullName>
    </recommendedName>
</protein>
<dbReference type="SUPFAM" id="SSF52091">
    <property type="entry name" value="SpoIIaa-like"/>
    <property type="match status" value="1"/>
</dbReference>